<dbReference type="PROSITE" id="PS51832">
    <property type="entry name" value="HD_GYP"/>
    <property type="match status" value="1"/>
</dbReference>
<dbReference type="PANTHER" id="PTHR45228">
    <property type="entry name" value="CYCLIC DI-GMP PHOSPHODIESTERASE TM_0186-RELATED"/>
    <property type="match status" value="1"/>
</dbReference>
<dbReference type="SMART" id="SM00471">
    <property type="entry name" value="HDc"/>
    <property type="match status" value="1"/>
</dbReference>
<dbReference type="CDD" id="cd00130">
    <property type="entry name" value="PAS"/>
    <property type="match status" value="2"/>
</dbReference>
<name>A0ABV6AY91_9DEIO</name>
<dbReference type="NCBIfam" id="TIGR00229">
    <property type="entry name" value="sensory_box"/>
    <property type="match status" value="2"/>
</dbReference>
<dbReference type="SUPFAM" id="SSF109604">
    <property type="entry name" value="HD-domain/PDEase-like"/>
    <property type="match status" value="1"/>
</dbReference>
<dbReference type="Gene3D" id="1.10.3210.10">
    <property type="entry name" value="Hypothetical protein af1432"/>
    <property type="match status" value="1"/>
</dbReference>
<gene>
    <name evidence="3" type="ORF">ACFFLM_04230</name>
</gene>
<evidence type="ECO:0000259" key="1">
    <source>
        <dbReference type="PROSITE" id="PS50112"/>
    </source>
</evidence>
<dbReference type="InterPro" id="IPR006675">
    <property type="entry name" value="HDIG_dom"/>
</dbReference>
<evidence type="ECO:0000313" key="4">
    <source>
        <dbReference type="Proteomes" id="UP001589733"/>
    </source>
</evidence>
<dbReference type="Pfam" id="PF08447">
    <property type="entry name" value="PAS_3"/>
    <property type="match status" value="1"/>
</dbReference>
<dbReference type="PANTHER" id="PTHR45228:SF8">
    <property type="entry name" value="TWO-COMPONENT RESPONSE REGULATOR-RELATED"/>
    <property type="match status" value="1"/>
</dbReference>
<dbReference type="InterPro" id="IPR052020">
    <property type="entry name" value="Cyclic_di-GMP/3'3'-cGAMP_PDE"/>
</dbReference>
<keyword evidence="4" id="KW-1185">Reference proteome</keyword>
<dbReference type="Pfam" id="PF13487">
    <property type="entry name" value="HD_5"/>
    <property type="match status" value="1"/>
</dbReference>
<evidence type="ECO:0000313" key="3">
    <source>
        <dbReference type="EMBL" id="MFB9991191.1"/>
    </source>
</evidence>
<protein>
    <submittedName>
        <fullName evidence="3">HD domain-containing phosphohydrolase</fullName>
    </submittedName>
</protein>
<comment type="caution">
    <text evidence="3">The sequence shown here is derived from an EMBL/GenBank/DDBJ whole genome shotgun (WGS) entry which is preliminary data.</text>
</comment>
<dbReference type="InterPro" id="IPR000014">
    <property type="entry name" value="PAS"/>
</dbReference>
<dbReference type="InterPro" id="IPR001610">
    <property type="entry name" value="PAC"/>
</dbReference>
<reference evidence="3 4" key="1">
    <citation type="submission" date="2024-09" db="EMBL/GenBank/DDBJ databases">
        <authorList>
            <person name="Sun Q."/>
            <person name="Mori K."/>
        </authorList>
    </citation>
    <scope>NUCLEOTIDE SEQUENCE [LARGE SCALE GENOMIC DNA]</scope>
    <source>
        <strain evidence="3 4">JCM 13503</strain>
    </source>
</reference>
<dbReference type="Proteomes" id="UP001589733">
    <property type="component" value="Unassembled WGS sequence"/>
</dbReference>
<feature type="domain" description="PAS" evidence="1">
    <location>
        <begin position="336"/>
        <end position="406"/>
    </location>
</feature>
<dbReference type="RefSeq" id="WP_380005872.1">
    <property type="nucleotide sequence ID" value="NZ_JBHLYR010000013.1"/>
</dbReference>
<dbReference type="InterPro" id="IPR037522">
    <property type="entry name" value="HD_GYP_dom"/>
</dbReference>
<sequence length="464" mass="51266">MNALDLLSALPAMLWTAGADGVWTHVNRRWAAYTGLQGESLGFGFEAALHPDDVVPTVAGWRESVGSGLPFQAEYRVRRHDGQYRWFLTHGVHTPHLDADVVWTGTCTDIHDQKLAEREADAARQSAVRALGLALEARDHDTKGHTDRVTRLALKLGAQAGLTAADLDTLRLGAYLHDIGKMGLPDAVLLKPGPLTGAERQTMQQHVTAGEHFAASLGFLDEGVLQVIRAHHERWDGSGYPLGLRGQDIPLLARIFALADVYDALISERPYKQAWSAEQAQVELRAQAGRQFDPQLTALFLEGVQLWQEEQEDAGSAALSEPPVGLWNTASFSAADEQIRAVALHEAPMSVMITDADQYLLYVNPAFSRATGYRPEEVLGRSFWFLQGPNTDPESQRVLSGAMTAGRSVRQPILNYSKSGEELWFDLYITPVFIRGQVRYFLALQLQSGVWVTDYEQVQHPGRP</sequence>
<accession>A0ABV6AY91</accession>
<proteinExistence type="predicted"/>
<dbReference type="CDD" id="cd00077">
    <property type="entry name" value="HDc"/>
    <property type="match status" value="1"/>
</dbReference>
<dbReference type="PROSITE" id="PS50112">
    <property type="entry name" value="PAS"/>
    <property type="match status" value="1"/>
</dbReference>
<evidence type="ECO:0000259" key="2">
    <source>
        <dbReference type="PROSITE" id="PS51832"/>
    </source>
</evidence>
<dbReference type="Pfam" id="PF13426">
    <property type="entry name" value="PAS_9"/>
    <property type="match status" value="1"/>
</dbReference>
<dbReference type="SUPFAM" id="SSF55785">
    <property type="entry name" value="PYP-like sensor domain (PAS domain)"/>
    <property type="match status" value="2"/>
</dbReference>
<dbReference type="SMART" id="SM00086">
    <property type="entry name" value="PAC"/>
    <property type="match status" value="2"/>
</dbReference>
<dbReference type="InterPro" id="IPR013655">
    <property type="entry name" value="PAS_fold_3"/>
</dbReference>
<dbReference type="SMART" id="SM00091">
    <property type="entry name" value="PAS"/>
    <property type="match status" value="2"/>
</dbReference>
<dbReference type="EMBL" id="JBHLYR010000013">
    <property type="protein sequence ID" value="MFB9991191.1"/>
    <property type="molecule type" value="Genomic_DNA"/>
</dbReference>
<organism evidence="3 4">
    <name type="scientific">Deinococcus oregonensis</name>
    <dbReference type="NCBI Taxonomy" id="1805970"/>
    <lineage>
        <taxon>Bacteria</taxon>
        <taxon>Thermotogati</taxon>
        <taxon>Deinococcota</taxon>
        <taxon>Deinococci</taxon>
        <taxon>Deinococcales</taxon>
        <taxon>Deinococcaceae</taxon>
        <taxon>Deinococcus</taxon>
    </lineage>
</organism>
<dbReference type="NCBIfam" id="TIGR00277">
    <property type="entry name" value="HDIG"/>
    <property type="match status" value="1"/>
</dbReference>
<feature type="domain" description="HD-GYP" evidence="2">
    <location>
        <begin position="120"/>
        <end position="316"/>
    </location>
</feature>
<dbReference type="InterPro" id="IPR003607">
    <property type="entry name" value="HD/PDEase_dom"/>
</dbReference>
<dbReference type="InterPro" id="IPR035965">
    <property type="entry name" value="PAS-like_dom_sf"/>
</dbReference>
<dbReference type="Gene3D" id="3.30.450.20">
    <property type="entry name" value="PAS domain"/>
    <property type="match status" value="2"/>
</dbReference>